<dbReference type="Proteomes" id="UP001142055">
    <property type="component" value="Chromosome 2"/>
</dbReference>
<keyword evidence="2" id="KW-1185">Reference proteome</keyword>
<name>A0A9Q0RMV3_BLOTA</name>
<evidence type="ECO:0000313" key="1">
    <source>
        <dbReference type="EMBL" id="KAJ6220149.1"/>
    </source>
</evidence>
<organism evidence="1 2">
    <name type="scientific">Blomia tropicalis</name>
    <name type="common">Mite</name>
    <dbReference type="NCBI Taxonomy" id="40697"/>
    <lineage>
        <taxon>Eukaryota</taxon>
        <taxon>Metazoa</taxon>
        <taxon>Ecdysozoa</taxon>
        <taxon>Arthropoda</taxon>
        <taxon>Chelicerata</taxon>
        <taxon>Arachnida</taxon>
        <taxon>Acari</taxon>
        <taxon>Acariformes</taxon>
        <taxon>Sarcoptiformes</taxon>
        <taxon>Astigmata</taxon>
        <taxon>Glycyphagoidea</taxon>
        <taxon>Echimyopodidae</taxon>
        <taxon>Blomia</taxon>
    </lineage>
</organism>
<protein>
    <submittedName>
        <fullName evidence="1">Uncharacterized protein</fullName>
    </submittedName>
</protein>
<sequence>MDGQNQHSSQFHETLNFEQLNCLLELLSNYLNNNLTEHQSELNSNERFKDVLNQYFRFNGSVYTINQLMSMVRHNEKVSKISRSKSSSSSVTEHEFDHISDSFSINPNGNTIISPLLNYSEQRPIVQYVNFAHIVVGIQSTRLNDANHFMKLAFATMATVVRTFISNRLEPLNTSSN</sequence>
<dbReference type="AlphaFoldDB" id="A0A9Q0RMV3"/>
<reference evidence="1" key="1">
    <citation type="submission" date="2022-12" db="EMBL/GenBank/DDBJ databases">
        <title>Genome assemblies of Blomia tropicalis.</title>
        <authorList>
            <person name="Cui Y."/>
        </authorList>
    </citation>
    <scope>NUCLEOTIDE SEQUENCE</scope>
    <source>
        <tissue evidence="1">Adult mites</tissue>
    </source>
</reference>
<proteinExistence type="predicted"/>
<accession>A0A9Q0RMV3</accession>
<gene>
    <name evidence="1" type="ORF">RDWZM_005961</name>
</gene>
<evidence type="ECO:0000313" key="2">
    <source>
        <dbReference type="Proteomes" id="UP001142055"/>
    </source>
</evidence>
<dbReference type="EMBL" id="JAPWDV010000002">
    <property type="protein sequence ID" value="KAJ6220149.1"/>
    <property type="molecule type" value="Genomic_DNA"/>
</dbReference>
<comment type="caution">
    <text evidence="1">The sequence shown here is derived from an EMBL/GenBank/DDBJ whole genome shotgun (WGS) entry which is preliminary data.</text>
</comment>